<dbReference type="GO" id="GO:0008270">
    <property type="term" value="F:zinc ion binding"/>
    <property type="evidence" value="ECO:0007669"/>
    <property type="project" value="UniProtKB-KW"/>
</dbReference>
<dbReference type="PANTHER" id="PTHR23323">
    <property type="entry name" value="VACUOLAR PROTEIN SORTING-ASSOCIATED PROTEIN"/>
    <property type="match status" value="1"/>
</dbReference>
<dbReference type="Pfam" id="PF05131">
    <property type="entry name" value="Pep3_Vps18"/>
    <property type="match status" value="1"/>
</dbReference>
<keyword evidence="5" id="KW-0472">Membrane</keyword>
<evidence type="ECO:0000256" key="5">
    <source>
        <dbReference type="ARBA" id="ARBA00023136"/>
    </source>
</evidence>
<evidence type="ECO:0000256" key="2">
    <source>
        <dbReference type="ARBA" id="ARBA00022723"/>
    </source>
</evidence>
<dbReference type="EMBL" id="ML991821">
    <property type="protein sequence ID" value="KAF2231961.1"/>
    <property type="molecule type" value="Genomic_DNA"/>
</dbReference>
<dbReference type="InterPro" id="IPR058919">
    <property type="entry name" value="Pep3/Vps18_RING_C"/>
</dbReference>
<dbReference type="GO" id="GO:0048284">
    <property type="term" value="P:organelle fusion"/>
    <property type="evidence" value="ECO:0007669"/>
    <property type="project" value="TreeGrafter"/>
</dbReference>
<evidence type="ECO:0000259" key="10">
    <source>
        <dbReference type="Pfam" id="PF05131"/>
    </source>
</evidence>
<feature type="domain" description="Pep3/Vps18 RING C-terminal" evidence="11">
    <location>
        <begin position="892"/>
        <end position="983"/>
    </location>
</feature>
<evidence type="ECO:0000259" key="11">
    <source>
        <dbReference type="Pfam" id="PF26148"/>
    </source>
</evidence>
<dbReference type="GO" id="GO:0007033">
    <property type="term" value="P:vacuole organization"/>
    <property type="evidence" value="ECO:0007669"/>
    <property type="project" value="TreeGrafter"/>
</dbReference>
<reference evidence="12" key="1">
    <citation type="journal article" date="2020" name="Stud. Mycol.">
        <title>101 Dothideomycetes genomes: a test case for predicting lifestyles and emergence of pathogens.</title>
        <authorList>
            <person name="Haridas S."/>
            <person name="Albert R."/>
            <person name="Binder M."/>
            <person name="Bloem J."/>
            <person name="Labutti K."/>
            <person name="Salamov A."/>
            <person name="Andreopoulos B."/>
            <person name="Baker S."/>
            <person name="Barry K."/>
            <person name="Bills G."/>
            <person name="Bluhm B."/>
            <person name="Cannon C."/>
            <person name="Castanera R."/>
            <person name="Culley D."/>
            <person name="Daum C."/>
            <person name="Ezra D."/>
            <person name="Gonzalez J."/>
            <person name="Henrissat B."/>
            <person name="Kuo A."/>
            <person name="Liang C."/>
            <person name="Lipzen A."/>
            <person name="Lutzoni F."/>
            <person name="Magnuson J."/>
            <person name="Mondo S."/>
            <person name="Nolan M."/>
            <person name="Ohm R."/>
            <person name="Pangilinan J."/>
            <person name="Park H.-J."/>
            <person name="Ramirez L."/>
            <person name="Alfaro M."/>
            <person name="Sun H."/>
            <person name="Tritt A."/>
            <person name="Yoshinaga Y."/>
            <person name="Zwiers L.-H."/>
            <person name="Turgeon B."/>
            <person name="Goodwin S."/>
            <person name="Spatafora J."/>
            <person name="Crous P."/>
            <person name="Grigoriev I."/>
        </authorList>
    </citation>
    <scope>NUCLEOTIDE SEQUENCE</scope>
    <source>
        <strain evidence="12">Tuck. ex Michener</strain>
    </source>
</reference>
<dbReference type="GO" id="GO:0007032">
    <property type="term" value="P:endosome organization"/>
    <property type="evidence" value="ECO:0007669"/>
    <property type="project" value="TreeGrafter"/>
</dbReference>
<evidence type="ECO:0000256" key="7">
    <source>
        <dbReference type="PROSITE-ProRule" id="PRU01006"/>
    </source>
</evidence>
<dbReference type="GO" id="GO:0030674">
    <property type="term" value="F:protein-macromolecule adaptor activity"/>
    <property type="evidence" value="ECO:0007669"/>
    <property type="project" value="TreeGrafter"/>
</dbReference>
<keyword evidence="4" id="KW-0862">Zinc</keyword>
<dbReference type="GO" id="GO:0006904">
    <property type="term" value="P:vesicle docking involved in exocytosis"/>
    <property type="evidence" value="ECO:0007669"/>
    <property type="project" value="TreeGrafter"/>
</dbReference>
<feature type="region of interest" description="Disordered" evidence="9">
    <location>
        <begin position="236"/>
        <end position="260"/>
    </location>
</feature>
<evidence type="ECO:0000256" key="4">
    <source>
        <dbReference type="ARBA" id="ARBA00022833"/>
    </source>
</evidence>
<evidence type="ECO:0000256" key="9">
    <source>
        <dbReference type="SAM" id="MobiDB-lite"/>
    </source>
</evidence>
<sequence>MAGDSASGYVAASNLQQDNNASLPIFDIEPVQLRFAVSSEFVAAQVANNVLVLALSTGRILRIDLDNAADIDDIDLPKKISETGVIRRLFLDPTASHLIIATAQGENYYLHTQSRQPKPLSRLKGVLLESVAWNPSLPTASTREILVGASDGIIYETFIEPSSEFYKRDEKYTKAIYKSSDGAVTGLWVDLVTDKPDYRRAMLVTNRRLLHFVGRLGRPAHEGSGAIFQKIFDSETPTMNEDPRPSADAPSKLSVSPEAEEHAAWKETARKPYAWLSNQGIFYGVVERAQDSGSFFAESKLFSNARIPPLQTTGGRNRTAQEPVHSIILSQWHILCLVNGRVIAISRLDESIVYNQVVLEPSQTALGLVSDPTKNTYWLFTTQEVFEIVVNDESRDVWKIMLKSQRFDAASQFATTPAQKDAVASAAGDHLVSKKQYIEAATVYGRSTKSFEQVALTFIDEGAPDALCKYLYTKLQTLKKTATMQRIMIASWLIELYMAKLNSLDDSITTKTEISTARNSSSTTAAPETADQLSIIRKEFQDFTSRHKTDLDRKTTYEIIGSHGREGELLYFATVVDDYNYVLSYWIQRERWSESLNTLKRQTDPDIFYKYSSALMAHVAPEFVDILMRQANLDPEKLIPALLSYDKLVQVPLKENQAVRYLLFCINSLGSAQPAVHNTLISIYASSPSRDEGPLLAYLQQQAYANAGRDPSELPYDTDFALRLCIQNKRIRSCVHIYTAQNQPLQAVELALQNDEIDLAASIADRPHTYTSSVDASSPALRKELWLAIAKRVIGAGGIKSAIEFLHRSNTSISSSATTEAASSQQLLRIEDLLPLLPDFVVIDDFKEEICDALQSYSRQIDALRQEMDDAAATSQHVKQQLRGLDKRYAIVEPGEKCYVCELPLLMRSFWCFPCQHGFHGDCLTKRIVEWGGLGKAKRIKDLQRELEGAMGAKGQKKERLNHELERLVAGQCPLCSEMAVRRIDEPFVSGSDNKNEWTV</sequence>
<dbReference type="PANTHER" id="PTHR23323:SF26">
    <property type="entry name" value="VACUOLAR PROTEIN SORTING-ASSOCIATED PROTEIN 18 HOMOLOG"/>
    <property type="match status" value="1"/>
</dbReference>
<proteinExistence type="inferred from homology"/>
<dbReference type="CDD" id="cd16462">
    <property type="entry name" value="RING-H2_Pep3p-like"/>
    <property type="match status" value="1"/>
</dbReference>
<accession>A0A6A6H267</accession>
<protein>
    <submittedName>
        <fullName evidence="12">Pep3/Vps18/deep orange family protein</fullName>
    </submittedName>
</protein>
<keyword evidence="3" id="KW-0863">Zinc-finger</keyword>
<dbReference type="PROSITE" id="PS50236">
    <property type="entry name" value="CHCR"/>
    <property type="match status" value="1"/>
</dbReference>
<dbReference type="GO" id="GO:0005768">
    <property type="term" value="C:endosome"/>
    <property type="evidence" value="ECO:0007669"/>
    <property type="project" value="TreeGrafter"/>
</dbReference>
<dbReference type="InterPro" id="IPR007810">
    <property type="entry name" value="Pep3/Vps18_beta-prop"/>
</dbReference>
<feature type="domain" description="Pep3/Vps18 beta-propeller" evidence="10">
    <location>
        <begin position="24"/>
        <end position="390"/>
    </location>
</feature>
<dbReference type="GO" id="GO:0006886">
    <property type="term" value="P:intracellular protein transport"/>
    <property type="evidence" value="ECO:0007669"/>
    <property type="project" value="UniProtKB-UniRule"/>
</dbReference>
<organism evidence="12 13">
    <name type="scientific">Viridothelium virens</name>
    <name type="common">Speckled blister lichen</name>
    <name type="synonym">Trypethelium virens</name>
    <dbReference type="NCBI Taxonomy" id="1048519"/>
    <lineage>
        <taxon>Eukaryota</taxon>
        <taxon>Fungi</taxon>
        <taxon>Dikarya</taxon>
        <taxon>Ascomycota</taxon>
        <taxon>Pezizomycotina</taxon>
        <taxon>Dothideomycetes</taxon>
        <taxon>Dothideomycetes incertae sedis</taxon>
        <taxon>Trypetheliales</taxon>
        <taxon>Trypetheliaceae</taxon>
        <taxon>Viridothelium</taxon>
    </lineage>
</organism>
<keyword evidence="13" id="KW-1185">Reference proteome</keyword>
<feature type="coiled-coil region" evidence="8">
    <location>
        <begin position="847"/>
        <end position="881"/>
    </location>
</feature>
<evidence type="ECO:0000256" key="8">
    <source>
        <dbReference type="SAM" id="Coils"/>
    </source>
</evidence>
<dbReference type="GO" id="GO:0030897">
    <property type="term" value="C:HOPS complex"/>
    <property type="evidence" value="ECO:0007669"/>
    <property type="project" value="TreeGrafter"/>
</dbReference>
<dbReference type="Proteomes" id="UP000800092">
    <property type="component" value="Unassembled WGS sequence"/>
</dbReference>
<comment type="subcellular location">
    <subcellularLocation>
        <location evidence="6">Endomembrane system</location>
        <topology evidence="6">Peripheral membrane protein</topology>
        <orientation evidence="6">Cytoplasmic side</orientation>
    </subcellularLocation>
</comment>
<gene>
    <name evidence="12" type="ORF">EV356DRAFT_451205</name>
</gene>
<comment type="similarity">
    <text evidence="1">Belongs to the VPS18 family.</text>
</comment>
<dbReference type="AlphaFoldDB" id="A0A6A6H267"/>
<evidence type="ECO:0000256" key="1">
    <source>
        <dbReference type="ARBA" id="ARBA00010454"/>
    </source>
</evidence>
<dbReference type="OrthoDB" id="1845386at2759"/>
<evidence type="ECO:0000256" key="6">
    <source>
        <dbReference type="ARBA" id="ARBA00029433"/>
    </source>
</evidence>
<keyword evidence="2" id="KW-0479">Metal-binding</keyword>
<evidence type="ECO:0000256" key="3">
    <source>
        <dbReference type="ARBA" id="ARBA00022771"/>
    </source>
</evidence>
<evidence type="ECO:0000313" key="12">
    <source>
        <dbReference type="EMBL" id="KAF2231961.1"/>
    </source>
</evidence>
<feature type="repeat" description="CHCR" evidence="7">
    <location>
        <begin position="626"/>
        <end position="802"/>
    </location>
</feature>
<evidence type="ECO:0000313" key="13">
    <source>
        <dbReference type="Proteomes" id="UP000800092"/>
    </source>
</evidence>
<name>A0A6A6H267_VIRVR</name>
<dbReference type="InterPro" id="IPR000547">
    <property type="entry name" value="Clathrin_H-chain/VPS_repeat"/>
</dbReference>
<dbReference type="Pfam" id="PF26148">
    <property type="entry name" value="VPS18_RING_C"/>
    <property type="match status" value="1"/>
</dbReference>
<keyword evidence="8" id="KW-0175">Coiled coil</keyword>